<dbReference type="Pfam" id="PF07589">
    <property type="entry name" value="PEP-CTERM"/>
    <property type="match status" value="1"/>
</dbReference>
<evidence type="ECO:0000259" key="2">
    <source>
        <dbReference type="Pfam" id="PF04862"/>
    </source>
</evidence>
<dbReference type="OrthoDB" id="291501at2"/>
<dbReference type="Proteomes" id="UP000188181">
    <property type="component" value="Chromosome"/>
</dbReference>
<feature type="domain" description="Ice-binding protein C-terminal" evidence="3">
    <location>
        <begin position="180"/>
        <end position="199"/>
    </location>
</feature>
<keyword evidence="1" id="KW-0732">Signal</keyword>
<dbReference type="NCBIfam" id="TIGR04362">
    <property type="entry name" value="choice_anch_C"/>
    <property type="match status" value="1"/>
</dbReference>
<dbReference type="NCBIfam" id="TIGR02595">
    <property type="entry name" value="PEP_CTERM"/>
    <property type="match status" value="1"/>
</dbReference>
<dbReference type="Gene3D" id="2.60.120.260">
    <property type="entry name" value="Galactose-binding domain-like"/>
    <property type="match status" value="1"/>
</dbReference>
<evidence type="ECO:0000259" key="3">
    <source>
        <dbReference type="Pfam" id="PF07589"/>
    </source>
</evidence>
<evidence type="ECO:0000313" key="4">
    <source>
        <dbReference type="EMBL" id="AQQ72405.1"/>
    </source>
</evidence>
<dbReference type="KEGG" id="pbas:SMSP2_02789"/>
<evidence type="ECO:0000313" key="5">
    <source>
        <dbReference type="Proteomes" id="UP000188181"/>
    </source>
</evidence>
<name>A0A1Q2MI69_9BACT</name>
<feature type="signal peptide" evidence="1">
    <location>
        <begin position="1"/>
        <end position="19"/>
    </location>
</feature>
<organism evidence="4 5">
    <name type="scientific">Limihaloglobus sulfuriphilus</name>
    <dbReference type="NCBI Taxonomy" id="1851148"/>
    <lineage>
        <taxon>Bacteria</taxon>
        <taxon>Pseudomonadati</taxon>
        <taxon>Planctomycetota</taxon>
        <taxon>Phycisphaerae</taxon>
        <taxon>Sedimentisphaerales</taxon>
        <taxon>Sedimentisphaeraceae</taxon>
        <taxon>Limihaloglobus</taxon>
    </lineage>
</organism>
<dbReference type="InterPro" id="IPR027576">
    <property type="entry name" value="Choice_anch_C_dom"/>
</dbReference>
<evidence type="ECO:0000256" key="1">
    <source>
        <dbReference type="SAM" id="SignalP"/>
    </source>
</evidence>
<proteinExistence type="predicted"/>
<keyword evidence="5" id="KW-1185">Reference proteome</keyword>
<dbReference type="RefSeq" id="WP_146684600.1">
    <property type="nucleotide sequence ID" value="NZ_CP019646.1"/>
</dbReference>
<protein>
    <recommendedName>
        <fullName evidence="6">PEP-CTERM protein-sorting domain-containing protein</fullName>
    </recommendedName>
</protein>
<feature type="chain" id="PRO_5013270090" description="PEP-CTERM protein-sorting domain-containing protein" evidence="1">
    <location>
        <begin position="20"/>
        <end position="201"/>
    </location>
</feature>
<evidence type="ECO:0008006" key="6">
    <source>
        <dbReference type="Google" id="ProtNLM"/>
    </source>
</evidence>
<sequence length="201" mass="21341" precursor="true">MKKMVLITVVSCVVLYANAGLIVNGSFEDPDISGDYTADIAGPMGPWQVLAGVDLIDDYWVASDLDQSVDMNASGPGKIAQSIATQVGGLYKVTFDLAGNPELAPDTKDLRLGVADTANGAYNASYDFSFDASNTDFTNMGWTDKSWQFTATNTTTWIVFQSLTTGACGPAIDNVDVNLVPEPATMLLLGLGGILLRRKLS</sequence>
<dbReference type="EMBL" id="CP019646">
    <property type="protein sequence ID" value="AQQ72405.1"/>
    <property type="molecule type" value="Genomic_DNA"/>
</dbReference>
<gene>
    <name evidence="4" type="ORF">SMSP2_02789</name>
</gene>
<dbReference type="Pfam" id="PF04862">
    <property type="entry name" value="DUF642"/>
    <property type="match status" value="1"/>
</dbReference>
<dbReference type="InterPro" id="IPR006946">
    <property type="entry name" value="DGR2-like_dom"/>
</dbReference>
<dbReference type="InterPro" id="IPR013424">
    <property type="entry name" value="Ice-binding_C"/>
</dbReference>
<feature type="domain" description="DUF642" evidence="2">
    <location>
        <begin position="20"/>
        <end position="177"/>
    </location>
</feature>
<accession>A0A1Q2MI69</accession>
<dbReference type="AlphaFoldDB" id="A0A1Q2MI69"/>
<reference evidence="5" key="1">
    <citation type="submission" date="2017-02" db="EMBL/GenBank/DDBJ databases">
        <title>Comparative genomics and description of representatives of a novel lineage of planctomycetes thriving in anoxic sediments.</title>
        <authorList>
            <person name="Spring S."/>
            <person name="Bunk B."/>
            <person name="Sproer C."/>
        </authorList>
    </citation>
    <scope>NUCLEOTIDE SEQUENCE [LARGE SCALE GENOMIC DNA]</scope>
    <source>
        <strain evidence="5">SM-Chi-D1</strain>
    </source>
</reference>